<evidence type="ECO:0000256" key="1">
    <source>
        <dbReference type="ARBA" id="ARBA00022793"/>
    </source>
</evidence>
<proteinExistence type="predicted"/>
<dbReference type="InterPro" id="IPR015424">
    <property type="entry name" value="PyrdxlP-dep_Trfase"/>
</dbReference>
<dbReference type="PANTHER" id="PTHR11999:SF70">
    <property type="entry name" value="MIP05841P"/>
    <property type="match status" value="1"/>
</dbReference>
<sequence length="102" mass="12183">MDAEKLRENAHKMVDFIADYYKSLESYPVLSQVKPGYLRELLPHSAPDLPESLQDVLDDIRQKIIPDGYFCYLFWTWTAKAQFMLTLRMMRKKVKKEKKRPE</sequence>
<dbReference type="GO" id="GO:0016831">
    <property type="term" value="F:carboxy-lyase activity"/>
    <property type="evidence" value="ECO:0007669"/>
    <property type="project" value="UniProtKB-KW"/>
</dbReference>
<keyword evidence="3" id="KW-1185">Reference proteome</keyword>
<evidence type="ECO:0000313" key="3">
    <source>
        <dbReference type="Proteomes" id="UP000243459"/>
    </source>
</evidence>
<keyword evidence="1" id="KW-0456">Lyase</keyword>
<dbReference type="SUPFAM" id="SSF53383">
    <property type="entry name" value="PLP-dependent transferases"/>
    <property type="match status" value="1"/>
</dbReference>
<evidence type="ECO:0000313" key="2">
    <source>
        <dbReference type="EMBL" id="ONK70753.1"/>
    </source>
</evidence>
<keyword evidence="1" id="KW-0210">Decarboxylase</keyword>
<protein>
    <submittedName>
        <fullName evidence="2">Uncharacterized protein</fullName>
    </submittedName>
</protein>
<reference evidence="3" key="1">
    <citation type="journal article" date="2017" name="Nat. Commun.">
        <title>The asparagus genome sheds light on the origin and evolution of a young Y chromosome.</title>
        <authorList>
            <person name="Harkess A."/>
            <person name="Zhou J."/>
            <person name="Xu C."/>
            <person name="Bowers J.E."/>
            <person name="Van der Hulst R."/>
            <person name="Ayyampalayam S."/>
            <person name="Mercati F."/>
            <person name="Riccardi P."/>
            <person name="McKain M.R."/>
            <person name="Kakrana A."/>
            <person name="Tang H."/>
            <person name="Ray J."/>
            <person name="Groenendijk J."/>
            <person name="Arikit S."/>
            <person name="Mathioni S.M."/>
            <person name="Nakano M."/>
            <person name="Shan H."/>
            <person name="Telgmann-Rauber A."/>
            <person name="Kanno A."/>
            <person name="Yue Z."/>
            <person name="Chen H."/>
            <person name="Li W."/>
            <person name="Chen Y."/>
            <person name="Xu X."/>
            <person name="Zhang Y."/>
            <person name="Luo S."/>
            <person name="Chen H."/>
            <person name="Gao J."/>
            <person name="Mao Z."/>
            <person name="Pires J.C."/>
            <person name="Luo M."/>
            <person name="Kudrna D."/>
            <person name="Wing R.A."/>
            <person name="Meyers B.C."/>
            <person name="Yi K."/>
            <person name="Kong H."/>
            <person name="Lavrijsen P."/>
            <person name="Sunseri F."/>
            <person name="Falavigna A."/>
            <person name="Ye Y."/>
            <person name="Leebens-Mack J.H."/>
            <person name="Chen G."/>
        </authorList>
    </citation>
    <scope>NUCLEOTIDE SEQUENCE [LARGE SCALE GENOMIC DNA]</scope>
    <source>
        <strain evidence="3">cv. DH0086</strain>
    </source>
</reference>
<dbReference type="AlphaFoldDB" id="A0A5P1EZ56"/>
<dbReference type="PANTHER" id="PTHR11999">
    <property type="entry name" value="GROUP II PYRIDOXAL-5-PHOSPHATE DECARBOXYLASE"/>
    <property type="match status" value="1"/>
</dbReference>
<accession>A0A5P1EZ56</accession>
<name>A0A5P1EZ56_ASPOF</name>
<gene>
    <name evidence="2" type="ORF">A4U43_C04F1170</name>
</gene>
<dbReference type="GO" id="GO:0006520">
    <property type="term" value="P:amino acid metabolic process"/>
    <property type="evidence" value="ECO:0007669"/>
    <property type="project" value="InterPro"/>
</dbReference>
<dbReference type="EMBL" id="CM007384">
    <property type="protein sequence ID" value="ONK70753.1"/>
    <property type="molecule type" value="Genomic_DNA"/>
</dbReference>
<dbReference type="Gene3D" id="1.20.1340.10">
    <property type="entry name" value="dopa decarboxylase, N-terminal domain"/>
    <property type="match status" value="1"/>
</dbReference>
<dbReference type="Proteomes" id="UP000243459">
    <property type="component" value="Chromosome 4"/>
</dbReference>
<dbReference type="GO" id="GO:0005737">
    <property type="term" value="C:cytoplasm"/>
    <property type="evidence" value="ECO:0007669"/>
    <property type="project" value="TreeGrafter"/>
</dbReference>
<dbReference type="Gramene" id="ONK70753">
    <property type="protein sequence ID" value="ONK70753"/>
    <property type="gene ID" value="A4U43_C04F1170"/>
</dbReference>
<dbReference type="PRINTS" id="PR00800">
    <property type="entry name" value="YHDCRBOXLASE"/>
</dbReference>
<organism evidence="2 3">
    <name type="scientific">Asparagus officinalis</name>
    <name type="common">Garden asparagus</name>
    <dbReference type="NCBI Taxonomy" id="4686"/>
    <lineage>
        <taxon>Eukaryota</taxon>
        <taxon>Viridiplantae</taxon>
        <taxon>Streptophyta</taxon>
        <taxon>Embryophyta</taxon>
        <taxon>Tracheophyta</taxon>
        <taxon>Spermatophyta</taxon>
        <taxon>Magnoliopsida</taxon>
        <taxon>Liliopsida</taxon>
        <taxon>Asparagales</taxon>
        <taxon>Asparagaceae</taxon>
        <taxon>Asparagoideae</taxon>
        <taxon>Asparagus</taxon>
    </lineage>
</organism>
<dbReference type="InterPro" id="IPR010977">
    <property type="entry name" value="Aromatic_deC"/>
</dbReference>